<gene>
    <name evidence="2" type="ORF">CHGG_07121</name>
</gene>
<accession>Q2GY33</accession>
<proteinExistence type="predicted"/>
<sequence length="67" mass="7441">MVWLLWIVFFSELHVVQLLGCDVGPGAEVAKGDLRCLLACAAGACVQVVREHVFGRDLEMQYGHNIR</sequence>
<reference evidence="3" key="1">
    <citation type="journal article" date="2015" name="Genome Announc.">
        <title>Draft genome sequence of the cellulolytic fungus Chaetomium globosum.</title>
        <authorList>
            <person name="Cuomo C.A."/>
            <person name="Untereiner W.A."/>
            <person name="Ma L.-J."/>
            <person name="Grabherr M."/>
            <person name="Birren B.W."/>
        </authorList>
    </citation>
    <scope>NUCLEOTIDE SEQUENCE [LARGE SCALE GENOMIC DNA]</scope>
    <source>
        <strain evidence="3">ATCC 6205 / CBS 148.51 / DSM 1962 / NBRC 6347 / NRRL 1970</strain>
    </source>
</reference>
<protein>
    <recommendedName>
        <fullName evidence="4">Secreted protein</fullName>
    </recommendedName>
</protein>
<feature type="chain" id="PRO_5004208574" description="Secreted protein" evidence="1">
    <location>
        <begin position="19"/>
        <end position="67"/>
    </location>
</feature>
<keyword evidence="3" id="KW-1185">Reference proteome</keyword>
<dbReference type="RefSeq" id="XP_001224777.1">
    <property type="nucleotide sequence ID" value="XM_001224776.1"/>
</dbReference>
<dbReference type="Proteomes" id="UP000001056">
    <property type="component" value="Unassembled WGS sequence"/>
</dbReference>
<dbReference type="InParanoid" id="Q2GY33"/>
<dbReference type="GeneID" id="4393374"/>
<evidence type="ECO:0008006" key="4">
    <source>
        <dbReference type="Google" id="ProtNLM"/>
    </source>
</evidence>
<feature type="signal peptide" evidence="1">
    <location>
        <begin position="1"/>
        <end position="18"/>
    </location>
</feature>
<keyword evidence="1" id="KW-0732">Signal</keyword>
<dbReference type="AlphaFoldDB" id="Q2GY33"/>
<dbReference type="HOGENOM" id="CLU_2812121_0_0_1"/>
<evidence type="ECO:0000313" key="2">
    <source>
        <dbReference type="EMBL" id="EAQ85868.1"/>
    </source>
</evidence>
<evidence type="ECO:0000313" key="3">
    <source>
        <dbReference type="Proteomes" id="UP000001056"/>
    </source>
</evidence>
<dbReference type="EMBL" id="CH408033">
    <property type="protein sequence ID" value="EAQ85868.1"/>
    <property type="molecule type" value="Genomic_DNA"/>
</dbReference>
<name>Q2GY33_CHAGB</name>
<dbReference type="VEuPathDB" id="FungiDB:CHGG_07121"/>
<organism evidence="2 3">
    <name type="scientific">Chaetomium globosum (strain ATCC 6205 / CBS 148.51 / DSM 1962 / NBRC 6347 / NRRL 1970)</name>
    <name type="common">Soil fungus</name>
    <dbReference type="NCBI Taxonomy" id="306901"/>
    <lineage>
        <taxon>Eukaryota</taxon>
        <taxon>Fungi</taxon>
        <taxon>Dikarya</taxon>
        <taxon>Ascomycota</taxon>
        <taxon>Pezizomycotina</taxon>
        <taxon>Sordariomycetes</taxon>
        <taxon>Sordariomycetidae</taxon>
        <taxon>Sordariales</taxon>
        <taxon>Chaetomiaceae</taxon>
        <taxon>Chaetomium</taxon>
    </lineage>
</organism>
<evidence type="ECO:0000256" key="1">
    <source>
        <dbReference type="SAM" id="SignalP"/>
    </source>
</evidence>